<comment type="caution">
    <text evidence="2">The sequence shown here is derived from an EMBL/GenBank/DDBJ whole genome shotgun (WGS) entry which is preliminary data.</text>
</comment>
<feature type="region of interest" description="Disordered" evidence="1">
    <location>
        <begin position="58"/>
        <end position="94"/>
    </location>
</feature>
<gene>
    <name evidence="2" type="ORF">NDU88_001321</name>
</gene>
<accession>A0AAV7UVQ2</accession>
<evidence type="ECO:0000256" key="1">
    <source>
        <dbReference type="SAM" id="MobiDB-lite"/>
    </source>
</evidence>
<keyword evidence="3" id="KW-1185">Reference proteome</keyword>
<protein>
    <submittedName>
        <fullName evidence="2">Uncharacterized protein</fullName>
    </submittedName>
</protein>
<proteinExistence type="predicted"/>
<sequence>MSSLRVVPEEETPGGLPIAGPVVSEQQRSEKPPRAQDMLRPLGTDEGCEKFAWYAGVPGRSPRRTAPCGPTQHGPNEGNQIGLGDDPRWRSRSC</sequence>
<feature type="compositionally biased region" description="Basic and acidic residues" evidence="1">
    <location>
        <begin position="85"/>
        <end position="94"/>
    </location>
</feature>
<dbReference type="Proteomes" id="UP001066276">
    <property type="component" value="Chromosome 2_2"/>
</dbReference>
<dbReference type="EMBL" id="JANPWB010000004">
    <property type="protein sequence ID" value="KAJ1192009.1"/>
    <property type="molecule type" value="Genomic_DNA"/>
</dbReference>
<feature type="region of interest" description="Disordered" evidence="1">
    <location>
        <begin position="1"/>
        <end position="42"/>
    </location>
</feature>
<evidence type="ECO:0000313" key="3">
    <source>
        <dbReference type="Proteomes" id="UP001066276"/>
    </source>
</evidence>
<organism evidence="2 3">
    <name type="scientific">Pleurodeles waltl</name>
    <name type="common">Iberian ribbed newt</name>
    <dbReference type="NCBI Taxonomy" id="8319"/>
    <lineage>
        <taxon>Eukaryota</taxon>
        <taxon>Metazoa</taxon>
        <taxon>Chordata</taxon>
        <taxon>Craniata</taxon>
        <taxon>Vertebrata</taxon>
        <taxon>Euteleostomi</taxon>
        <taxon>Amphibia</taxon>
        <taxon>Batrachia</taxon>
        <taxon>Caudata</taxon>
        <taxon>Salamandroidea</taxon>
        <taxon>Salamandridae</taxon>
        <taxon>Pleurodelinae</taxon>
        <taxon>Pleurodeles</taxon>
    </lineage>
</organism>
<dbReference type="AlphaFoldDB" id="A0AAV7UVQ2"/>
<name>A0AAV7UVQ2_PLEWA</name>
<reference evidence="2" key="1">
    <citation type="journal article" date="2022" name="bioRxiv">
        <title>Sequencing and chromosome-scale assembly of the giantPleurodeles waltlgenome.</title>
        <authorList>
            <person name="Brown T."/>
            <person name="Elewa A."/>
            <person name="Iarovenko S."/>
            <person name="Subramanian E."/>
            <person name="Araus A.J."/>
            <person name="Petzold A."/>
            <person name="Susuki M."/>
            <person name="Suzuki K.-i.T."/>
            <person name="Hayashi T."/>
            <person name="Toyoda A."/>
            <person name="Oliveira C."/>
            <person name="Osipova E."/>
            <person name="Leigh N.D."/>
            <person name="Simon A."/>
            <person name="Yun M.H."/>
        </authorList>
    </citation>
    <scope>NUCLEOTIDE SEQUENCE</scope>
    <source>
        <strain evidence="2">20211129_DDA</strain>
        <tissue evidence="2">Liver</tissue>
    </source>
</reference>
<evidence type="ECO:0000313" key="2">
    <source>
        <dbReference type="EMBL" id="KAJ1192009.1"/>
    </source>
</evidence>